<proteinExistence type="predicted"/>
<dbReference type="EMBL" id="FNTT01000002">
    <property type="protein sequence ID" value="SEE12849.1"/>
    <property type="molecule type" value="Genomic_DNA"/>
</dbReference>
<name>A0ABY0YZC2_9PSED</name>
<sequence>MWEQGLPAMKALRSLRNRGACFASKLCSHINPLATDDLSLPWWKYFSQGLATFQAPSILPSPVMSPAFLSITKVYSGIP</sequence>
<dbReference type="Proteomes" id="UP000183915">
    <property type="component" value="Unassembled WGS sequence"/>
</dbReference>
<keyword evidence="2" id="KW-1185">Reference proteome</keyword>
<comment type="caution">
    <text evidence="1">The sequence shown here is derived from an EMBL/GenBank/DDBJ whole genome shotgun (WGS) entry which is preliminary data.</text>
</comment>
<protein>
    <submittedName>
        <fullName evidence="1">Uncharacterized protein</fullName>
    </submittedName>
</protein>
<evidence type="ECO:0000313" key="2">
    <source>
        <dbReference type="Proteomes" id="UP000183915"/>
    </source>
</evidence>
<gene>
    <name evidence="1" type="ORF">SAMN04490188_2705</name>
</gene>
<evidence type="ECO:0000313" key="1">
    <source>
        <dbReference type="EMBL" id="SEE12849.1"/>
    </source>
</evidence>
<reference evidence="1 2" key="1">
    <citation type="submission" date="2016-10" db="EMBL/GenBank/DDBJ databases">
        <authorList>
            <person name="Varghese N."/>
            <person name="Submissions S."/>
        </authorList>
    </citation>
    <scope>NUCLEOTIDE SEQUENCE [LARGE SCALE GENOMIC DNA]</scope>
    <source>
        <strain evidence="1 2">BS3780</strain>
    </source>
</reference>
<accession>A0ABY0YZC2</accession>
<organism evidence="1 2">
    <name type="scientific">Pseudomonas kilonensis</name>
    <dbReference type="NCBI Taxonomy" id="132476"/>
    <lineage>
        <taxon>Bacteria</taxon>
        <taxon>Pseudomonadati</taxon>
        <taxon>Pseudomonadota</taxon>
        <taxon>Gammaproteobacteria</taxon>
        <taxon>Pseudomonadales</taxon>
        <taxon>Pseudomonadaceae</taxon>
        <taxon>Pseudomonas</taxon>
    </lineage>
</organism>